<name>A0A4Z1KSP5_9HELO</name>
<dbReference type="EMBL" id="PQXO01000325">
    <property type="protein sequence ID" value="TGO86189.1"/>
    <property type="molecule type" value="Genomic_DNA"/>
</dbReference>
<dbReference type="AlphaFoldDB" id="A0A4Z1KSP5"/>
<accession>A0A4Z1KSP5</accession>
<feature type="compositionally biased region" description="Basic and acidic residues" evidence="1">
    <location>
        <begin position="153"/>
        <end position="162"/>
    </location>
</feature>
<reference evidence="2 3" key="1">
    <citation type="submission" date="2017-12" db="EMBL/GenBank/DDBJ databases">
        <title>Comparative genomics of Botrytis spp.</title>
        <authorList>
            <person name="Valero-Jimenez C.A."/>
            <person name="Tapia P."/>
            <person name="Veloso J."/>
            <person name="Silva-Moreno E."/>
            <person name="Staats M."/>
            <person name="Valdes J.H."/>
            <person name="Van Kan J.A.L."/>
        </authorList>
    </citation>
    <scope>NUCLEOTIDE SEQUENCE [LARGE SCALE GENOMIC DNA]</scope>
    <source>
        <strain evidence="2 3">MUCL3349</strain>
    </source>
</reference>
<dbReference type="Proteomes" id="UP000297280">
    <property type="component" value="Unassembled WGS sequence"/>
</dbReference>
<protein>
    <submittedName>
        <fullName evidence="2">Uncharacterized protein</fullName>
    </submittedName>
</protein>
<keyword evidence="3" id="KW-1185">Reference proteome</keyword>
<feature type="region of interest" description="Disordered" evidence="1">
    <location>
        <begin position="138"/>
        <end position="185"/>
    </location>
</feature>
<evidence type="ECO:0000256" key="1">
    <source>
        <dbReference type="SAM" id="MobiDB-lite"/>
    </source>
</evidence>
<comment type="caution">
    <text evidence="2">The sequence shown here is derived from an EMBL/GenBank/DDBJ whole genome shotgun (WGS) entry which is preliminary data.</text>
</comment>
<organism evidence="2 3">
    <name type="scientific">Botrytis porri</name>
    <dbReference type="NCBI Taxonomy" id="87229"/>
    <lineage>
        <taxon>Eukaryota</taxon>
        <taxon>Fungi</taxon>
        <taxon>Dikarya</taxon>
        <taxon>Ascomycota</taxon>
        <taxon>Pezizomycotina</taxon>
        <taxon>Leotiomycetes</taxon>
        <taxon>Helotiales</taxon>
        <taxon>Sclerotiniaceae</taxon>
        <taxon>Botrytis</taxon>
    </lineage>
</organism>
<evidence type="ECO:0000313" key="2">
    <source>
        <dbReference type="EMBL" id="TGO86189.1"/>
    </source>
</evidence>
<sequence length="185" mass="21550">MNNRDDVSGVIYTLHQLITSDRYFTGIPHWERNMDMVQNLPEWVCNRELDADVSVFREFLNTWVRKRQSGGIIEQYLKAPDRPTWPEMPCPISDYDVPYEVGETLDGERVLVTGFRTRRIAMKLGQYCFRWERPPQSRLSKKSSEKNVNGTDQELHNEEHMKATVAATEADNSIVSSAERLENRV</sequence>
<dbReference type="OrthoDB" id="4062651at2759"/>
<gene>
    <name evidence="2" type="ORF">BPOR_0326g00120</name>
</gene>
<evidence type="ECO:0000313" key="3">
    <source>
        <dbReference type="Proteomes" id="UP000297280"/>
    </source>
</evidence>
<proteinExistence type="predicted"/>